<name>A0A5N5U2C1_9EURY</name>
<evidence type="ECO:0000313" key="4">
    <source>
        <dbReference type="EMBL" id="KAB7518615.1"/>
    </source>
</evidence>
<dbReference type="Proteomes" id="UP000326865">
    <property type="component" value="Unassembled WGS sequence"/>
</dbReference>
<dbReference type="AlphaFoldDB" id="A0A5N5U2C1"/>
<dbReference type="EMBL" id="QMDY01000007">
    <property type="protein sequence ID" value="KAB7515484.1"/>
    <property type="molecule type" value="Genomic_DNA"/>
</dbReference>
<comment type="caution">
    <text evidence="2">The sequence shown here is derived from an EMBL/GenBank/DDBJ whole genome shotgun (WGS) entry which is preliminary data.</text>
</comment>
<feature type="compositionally biased region" description="Low complexity" evidence="1">
    <location>
        <begin position="32"/>
        <end position="45"/>
    </location>
</feature>
<organism evidence="2 7">
    <name type="scientific">Halosegnis rubeus</name>
    <dbReference type="NCBI Taxonomy" id="2212850"/>
    <lineage>
        <taxon>Archaea</taxon>
        <taxon>Methanobacteriati</taxon>
        <taxon>Methanobacteriota</taxon>
        <taxon>Stenosarchaea group</taxon>
        <taxon>Halobacteria</taxon>
        <taxon>Halobacteriales</taxon>
        <taxon>Natronomonadaceae</taxon>
        <taxon>Halosegnis</taxon>
    </lineage>
</organism>
<dbReference type="RefSeq" id="WP_152119494.1">
    <property type="nucleotide sequence ID" value="NZ_QJOW01000001.1"/>
</dbReference>
<evidence type="ECO:0000313" key="7">
    <source>
        <dbReference type="Proteomes" id="UP000326865"/>
    </source>
</evidence>
<proteinExistence type="predicted"/>
<feature type="compositionally biased region" description="Polar residues" evidence="1">
    <location>
        <begin position="46"/>
        <end position="56"/>
    </location>
</feature>
<dbReference type="Proteomes" id="UP000326302">
    <property type="component" value="Unassembled WGS sequence"/>
</dbReference>
<evidence type="ECO:0000313" key="3">
    <source>
        <dbReference type="EMBL" id="KAB7515484.1"/>
    </source>
</evidence>
<dbReference type="PROSITE" id="PS51257">
    <property type="entry name" value="PROKAR_LIPOPROTEIN"/>
    <property type="match status" value="1"/>
</dbReference>
<feature type="region of interest" description="Disordered" evidence="1">
    <location>
        <begin position="28"/>
        <end position="62"/>
    </location>
</feature>
<evidence type="ECO:0000313" key="6">
    <source>
        <dbReference type="Proteomes" id="UP000326302"/>
    </source>
</evidence>
<evidence type="ECO:0008006" key="8">
    <source>
        <dbReference type="Google" id="ProtNLM"/>
    </source>
</evidence>
<sequence>MRTRLPTLLLVVCLALAGCTVGYSGPTATPVSETTPSSEAATPTPGTDTPSETPASYDSGGIEVTGGRLDFDAGQVYDRMAGLLETSAQGPERIRIRTLGGQSTTRMPVNDSGSFYDLFGLSSTGSDSGGTVAAYVARPSTVNVNAAILGDPRVESILAHEYVHTVQFRENAIGAIRSATDYTLDGRLASNGAIEGAAVFGANAYWEQYIETGVSPADDAARLYRNSTGRGRLTAAAYALGYEHVAARVDDPSRLDSVYRTPPTTTEQLLHPGVQEGPRELTAEVGETEWLASASNQRFGELFVRTALGTAVNESAAARAAAGWGSDRRLDFVTPEGGRGYAWVLRFDDRANTTEFETVARAWLDERATHTETGWTSERGDYRLASAGSETVVWLAGAETFVEAATVESGGSVTVSV</sequence>
<dbReference type="OrthoDB" id="312460at2157"/>
<gene>
    <name evidence="2" type="ORF">DM867_12275</name>
    <name evidence="4" type="ORF">DMP03_04475</name>
    <name evidence="3" type="ORF">DP108_10980</name>
</gene>
<accession>A0A5N5UA58</accession>
<protein>
    <recommendedName>
        <fullName evidence="8">DUF4157 domain-containing protein</fullName>
    </recommendedName>
</protein>
<evidence type="ECO:0000256" key="1">
    <source>
        <dbReference type="SAM" id="MobiDB-lite"/>
    </source>
</evidence>
<dbReference type="EMBL" id="QKKZ01000007">
    <property type="protein sequence ID" value="KAB7512690.1"/>
    <property type="molecule type" value="Genomic_DNA"/>
</dbReference>
<accession>A0A5N5U2C1</accession>
<keyword evidence="7" id="KW-1185">Reference proteome</keyword>
<reference evidence="5 6" key="1">
    <citation type="submission" date="2019-10" db="EMBL/GenBank/DDBJ databases">
        <title>Unraveling microbial dark matter from salterns through culturing: the case of the genus Halosegnis.</title>
        <authorList>
            <person name="Duran-Viseras A."/>
            <person name="Andrei A.-S."/>
            <person name="Vera-Gargallo B."/>
            <person name="Ghai R."/>
            <person name="Sanchez-Porro C."/>
            <person name="Ventosa A."/>
        </authorList>
    </citation>
    <scope>NUCLEOTIDE SEQUENCE [LARGE SCALE GENOMIC DNA]</scope>
    <source>
        <strain evidence="4 6">F17-44</strain>
        <strain evidence="2 7">F18-79</strain>
        <strain evidence="3 5">F19-13</strain>
    </source>
</reference>
<evidence type="ECO:0000313" key="2">
    <source>
        <dbReference type="EMBL" id="KAB7512690.1"/>
    </source>
</evidence>
<accession>A0A5N5UIS3</accession>
<dbReference type="Proteomes" id="UP000326207">
    <property type="component" value="Unassembled WGS sequence"/>
</dbReference>
<dbReference type="EMBL" id="QJOW01000001">
    <property type="protein sequence ID" value="KAB7518615.1"/>
    <property type="molecule type" value="Genomic_DNA"/>
</dbReference>
<evidence type="ECO:0000313" key="5">
    <source>
        <dbReference type="Proteomes" id="UP000326207"/>
    </source>
</evidence>